<keyword evidence="1" id="KW-0812">Transmembrane</keyword>
<feature type="transmembrane region" description="Helical" evidence="1">
    <location>
        <begin position="14"/>
        <end position="33"/>
    </location>
</feature>
<reference evidence="2" key="1">
    <citation type="submission" date="2020-04" db="EMBL/GenBank/DDBJ databases">
        <authorList>
            <person name="Zhang T."/>
        </authorList>
    </citation>
    <scope>NUCLEOTIDE SEQUENCE</scope>
    <source>
        <strain evidence="2">HKST-UBA02</strain>
    </source>
</reference>
<dbReference type="Proteomes" id="UP000739538">
    <property type="component" value="Unassembled WGS sequence"/>
</dbReference>
<organism evidence="2 3">
    <name type="scientific">Eiseniibacteriota bacterium</name>
    <dbReference type="NCBI Taxonomy" id="2212470"/>
    <lineage>
        <taxon>Bacteria</taxon>
        <taxon>Candidatus Eiseniibacteriota</taxon>
    </lineage>
</organism>
<comment type="caution">
    <text evidence="2">The sequence shown here is derived from an EMBL/GenBank/DDBJ whole genome shotgun (WGS) entry which is preliminary data.</text>
</comment>
<keyword evidence="1" id="KW-0472">Membrane</keyword>
<sequence length="289" mass="31396">MSNLAKLTSIDRRWIFLLIGLGTLIPVLLPIGFPVRVTAPVKQIYDKIETLGPDDVVVLSYDYGPTTGAENDPMTDAILRHCFSHDVKVIALALYPLGGLTSLTASIDRITAEFPDLEYGVDYVNLGYKDGGQATMKLLAEDFSGAFPNDTHGTPLSNLPLMQQVKGARNAQFAISVATGIFGEWWANLINAQYGLPIAVGCTAVSAPKYYAYLEAGQMLGLIGGLKGASEYEQLVKDNYPNTREAYANPMLQTASKGMDVQTIDHLIIIAFIVIGNLAYFADRRAKRA</sequence>
<accession>A0A956N9T4</accession>
<keyword evidence="1" id="KW-1133">Transmembrane helix</keyword>
<evidence type="ECO:0000313" key="3">
    <source>
        <dbReference type="Proteomes" id="UP000739538"/>
    </source>
</evidence>
<protein>
    <submittedName>
        <fullName evidence="2">Uncharacterized protein</fullName>
    </submittedName>
</protein>
<evidence type="ECO:0000256" key="1">
    <source>
        <dbReference type="SAM" id="Phobius"/>
    </source>
</evidence>
<gene>
    <name evidence="2" type="ORF">KDA27_04180</name>
</gene>
<name>A0A956N9T4_UNCEI</name>
<reference evidence="2" key="2">
    <citation type="journal article" date="2021" name="Microbiome">
        <title>Successional dynamics and alternative stable states in a saline activated sludge microbial community over 9 years.</title>
        <authorList>
            <person name="Wang Y."/>
            <person name="Ye J."/>
            <person name="Ju F."/>
            <person name="Liu L."/>
            <person name="Boyd J.A."/>
            <person name="Deng Y."/>
            <person name="Parks D.H."/>
            <person name="Jiang X."/>
            <person name="Yin X."/>
            <person name="Woodcroft B.J."/>
            <person name="Tyson G.W."/>
            <person name="Hugenholtz P."/>
            <person name="Polz M.F."/>
            <person name="Zhang T."/>
        </authorList>
    </citation>
    <scope>NUCLEOTIDE SEQUENCE</scope>
    <source>
        <strain evidence="2">HKST-UBA02</strain>
    </source>
</reference>
<dbReference type="EMBL" id="JAGQHS010000013">
    <property type="protein sequence ID" value="MCA9754978.1"/>
    <property type="molecule type" value="Genomic_DNA"/>
</dbReference>
<feature type="transmembrane region" description="Helical" evidence="1">
    <location>
        <begin position="264"/>
        <end position="282"/>
    </location>
</feature>
<dbReference type="AlphaFoldDB" id="A0A956N9T4"/>
<proteinExistence type="predicted"/>
<evidence type="ECO:0000313" key="2">
    <source>
        <dbReference type="EMBL" id="MCA9754978.1"/>
    </source>
</evidence>